<evidence type="ECO:0000256" key="3">
    <source>
        <dbReference type="HAMAP-Rule" id="MF_01357"/>
    </source>
</evidence>
<evidence type="ECO:0000256" key="1">
    <source>
        <dbReference type="ARBA" id="ARBA00007569"/>
    </source>
</evidence>
<keyword evidence="3" id="KW-0520">NAD</keyword>
<dbReference type="GO" id="GO:0005886">
    <property type="term" value="C:plasma membrane"/>
    <property type="evidence" value="ECO:0007669"/>
    <property type="project" value="UniProtKB-SubCell"/>
</dbReference>
<comment type="similarity">
    <text evidence="1 3">Belongs to the complex I 30 kDa subunit family.</text>
</comment>
<dbReference type="InterPro" id="IPR037232">
    <property type="entry name" value="NADH_quin_OxRdtase_su_C/D-like"/>
</dbReference>
<dbReference type="STRING" id="686624.SAMN04488242_1715"/>
<accession>A0A1G9KMJ4</accession>
<dbReference type="PANTHER" id="PTHR10884:SF14">
    <property type="entry name" value="NADH DEHYDROGENASE [UBIQUINONE] IRON-SULFUR PROTEIN 3, MITOCHONDRIAL"/>
    <property type="match status" value="1"/>
</dbReference>
<keyword evidence="3" id="KW-0472">Membrane</keyword>
<keyword evidence="2 3" id="KW-0813">Transport</keyword>
<dbReference type="OrthoDB" id="9803286at2"/>
<comment type="catalytic activity">
    <reaction evidence="3">
        <text>a quinone + NADH + 5 H(+)(in) = a quinol + NAD(+) + 4 H(+)(out)</text>
        <dbReference type="Rhea" id="RHEA:57888"/>
        <dbReference type="ChEBI" id="CHEBI:15378"/>
        <dbReference type="ChEBI" id="CHEBI:24646"/>
        <dbReference type="ChEBI" id="CHEBI:57540"/>
        <dbReference type="ChEBI" id="CHEBI:57945"/>
        <dbReference type="ChEBI" id="CHEBI:132124"/>
    </reaction>
</comment>
<evidence type="ECO:0000313" key="6">
    <source>
        <dbReference type="Proteomes" id="UP000199475"/>
    </source>
</evidence>
<dbReference type="Pfam" id="PF00329">
    <property type="entry name" value="Complex1_30kDa"/>
    <property type="match status" value="1"/>
</dbReference>
<comment type="subunit">
    <text evidence="3">NDH-1 is composed of 14 different subunits. Subunits NuoB, C, D, E, F, and G constitute the peripheral sector of the complex.</text>
</comment>
<keyword evidence="6" id="KW-1185">Reference proteome</keyword>
<keyword evidence="3" id="KW-1278">Translocase</keyword>
<organism evidence="5 6">
    <name type="scientific">Tessaracoccus oleiagri</name>
    <dbReference type="NCBI Taxonomy" id="686624"/>
    <lineage>
        <taxon>Bacteria</taxon>
        <taxon>Bacillati</taxon>
        <taxon>Actinomycetota</taxon>
        <taxon>Actinomycetes</taxon>
        <taxon>Propionibacteriales</taxon>
        <taxon>Propionibacteriaceae</taxon>
        <taxon>Tessaracoccus</taxon>
    </lineage>
</organism>
<dbReference type="Proteomes" id="UP000199475">
    <property type="component" value="Unassembled WGS sequence"/>
</dbReference>
<comment type="subcellular location">
    <subcellularLocation>
        <location evidence="3">Cell membrane</location>
        <topology evidence="3">Peripheral membrane protein</topology>
        <orientation evidence="3">Cytoplasmic side</orientation>
    </subcellularLocation>
</comment>
<proteinExistence type="inferred from homology"/>
<dbReference type="NCBIfam" id="TIGR01961">
    <property type="entry name" value="NuoC_fam"/>
    <property type="match status" value="1"/>
</dbReference>
<dbReference type="NCBIfam" id="NF005856">
    <property type="entry name" value="PRK07785.1"/>
    <property type="match status" value="1"/>
</dbReference>
<dbReference type="EMBL" id="FNGP01000003">
    <property type="protein sequence ID" value="SDL50635.1"/>
    <property type="molecule type" value="Genomic_DNA"/>
</dbReference>
<sequence length="229" mass="26155">MTEQNLPEERRDADRAERVFATKSGMWSRGSGDTSGYNGLVRELAMPGKSGAPFEDAAADAIHDRAVDVLPKFKGYRMLFHAGELTVYVPREDLREVVRTLRDDPYLRFEVIMSISGVHYPQEVGAELHAVYHLLSYTYNRRLRLEVTCPDDDRHIPSVVETYPMADYDERETWDMFGIIFDGHPSLTRILMPDDWAGHPQRKDYPLGGIDVEYKGATIPAPDTRRSYS</sequence>
<dbReference type="GO" id="GO:0008137">
    <property type="term" value="F:NADH dehydrogenase (ubiquinone) activity"/>
    <property type="evidence" value="ECO:0007669"/>
    <property type="project" value="InterPro"/>
</dbReference>
<reference evidence="5 6" key="1">
    <citation type="submission" date="2016-10" db="EMBL/GenBank/DDBJ databases">
        <authorList>
            <person name="de Groot N.N."/>
        </authorList>
    </citation>
    <scope>NUCLEOTIDE SEQUENCE [LARGE SCALE GENOMIC DNA]</scope>
    <source>
        <strain evidence="5 6">CGMCC 1.9159</strain>
    </source>
</reference>
<dbReference type="HAMAP" id="MF_01357">
    <property type="entry name" value="NDH1_NuoC"/>
    <property type="match status" value="1"/>
</dbReference>
<evidence type="ECO:0000259" key="4">
    <source>
        <dbReference type="Pfam" id="PF00329"/>
    </source>
</evidence>
<feature type="domain" description="NADH:ubiquinone oxidoreductase 30kDa subunit" evidence="4">
    <location>
        <begin position="87"/>
        <end position="209"/>
    </location>
</feature>
<dbReference type="GO" id="GO:0048038">
    <property type="term" value="F:quinone binding"/>
    <property type="evidence" value="ECO:0007669"/>
    <property type="project" value="UniProtKB-KW"/>
</dbReference>
<dbReference type="SUPFAM" id="SSF143243">
    <property type="entry name" value="Nqo5-like"/>
    <property type="match status" value="1"/>
</dbReference>
<evidence type="ECO:0000313" key="5">
    <source>
        <dbReference type="EMBL" id="SDL50635.1"/>
    </source>
</evidence>
<name>A0A1G9KMJ4_9ACTN</name>
<comment type="function">
    <text evidence="3">NDH-1 shuttles electrons from NADH, via FMN and iron-sulfur (Fe-S) centers, to quinones in the respiratory chain. The immediate electron acceptor for the enzyme in this species is believed to be a menaquinone. Couples the redox reaction to proton translocation (for every two electrons transferred, four hydrogen ions are translocated across the cytoplasmic membrane), and thus conserves the redox energy in a proton gradient.</text>
</comment>
<dbReference type="GO" id="GO:0050136">
    <property type="term" value="F:NADH dehydrogenase (quinone) (non-electrogenic) activity"/>
    <property type="evidence" value="ECO:0007669"/>
    <property type="project" value="UniProtKB-UniRule"/>
</dbReference>
<protein>
    <recommendedName>
        <fullName evidence="3">NADH-quinone oxidoreductase subunit C</fullName>
        <ecNumber evidence="3">7.1.1.-</ecNumber>
    </recommendedName>
    <alternativeName>
        <fullName evidence="3">NADH dehydrogenase I subunit C</fullName>
    </alternativeName>
    <alternativeName>
        <fullName evidence="3">NDH-1 subunit C</fullName>
    </alternativeName>
</protein>
<keyword evidence="3" id="KW-0874">Quinone</keyword>
<dbReference type="PANTHER" id="PTHR10884">
    <property type="entry name" value="NADH DEHYDROGENASE UBIQUINONE IRON-SULFUR PROTEIN 3"/>
    <property type="match status" value="1"/>
</dbReference>
<dbReference type="InterPro" id="IPR010218">
    <property type="entry name" value="NADH_DH_suC"/>
</dbReference>
<dbReference type="EC" id="7.1.1.-" evidence="3"/>
<keyword evidence="3" id="KW-1003">Cell membrane</keyword>
<evidence type="ECO:0000256" key="2">
    <source>
        <dbReference type="ARBA" id="ARBA00022448"/>
    </source>
</evidence>
<dbReference type="InterPro" id="IPR001268">
    <property type="entry name" value="NADH_UbQ_OxRdtase_30kDa_su"/>
</dbReference>
<dbReference type="AlphaFoldDB" id="A0A1G9KMJ4"/>
<gene>
    <name evidence="3" type="primary">nuoC</name>
    <name evidence="5" type="ORF">SAMN04488242_1715</name>
</gene>
<dbReference type="RefSeq" id="WP_093251049.1">
    <property type="nucleotide sequence ID" value="NZ_FNGP01000003.1"/>
</dbReference>
<dbReference type="Gene3D" id="3.30.460.80">
    <property type="entry name" value="NADH:ubiquinone oxidoreductase, 30kDa subunit"/>
    <property type="match status" value="1"/>
</dbReference>